<dbReference type="AlphaFoldDB" id="S4PB57"/>
<feature type="region of interest" description="Disordered" evidence="1">
    <location>
        <begin position="60"/>
        <end position="86"/>
    </location>
</feature>
<dbReference type="EMBL" id="GAIX01002959">
    <property type="protein sequence ID" value="JAA89601.1"/>
    <property type="molecule type" value="Transcribed_RNA"/>
</dbReference>
<protein>
    <submittedName>
        <fullName evidence="2">Uncharacterized protein</fullName>
    </submittedName>
</protein>
<sequence length="86" mass="9234">EDSPSTPSKKPCDSGVGRPEMARDEATRAGNSRRLCGLIDAPAICGRVGVKAEPQDQLEVATQTTQPVAVEPQPDEPVTAHRQHYQ</sequence>
<evidence type="ECO:0000256" key="1">
    <source>
        <dbReference type="SAM" id="MobiDB-lite"/>
    </source>
</evidence>
<reference evidence="2" key="2">
    <citation type="submission" date="2013-05" db="EMBL/GenBank/DDBJ databases">
        <authorList>
            <person name="Carter J.-M."/>
            <person name="Baker S.C."/>
            <person name="Pink R."/>
            <person name="Carter D.R.F."/>
            <person name="Collins A."/>
            <person name="Tomlin J."/>
            <person name="Gibbs M."/>
            <person name="Breuker C.J."/>
        </authorList>
    </citation>
    <scope>NUCLEOTIDE SEQUENCE</scope>
    <source>
        <tissue evidence="2">Ovary</tissue>
    </source>
</reference>
<feature type="non-terminal residue" evidence="2">
    <location>
        <position position="1"/>
    </location>
</feature>
<reference evidence="2" key="1">
    <citation type="journal article" date="2013" name="BMC Genomics">
        <title>Unscrambling butterfly oogenesis.</title>
        <authorList>
            <person name="Carter J.M."/>
            <person name="Baker S.C."/>
            <person name="Pink R."/>
            <person name="Carter D.R."/>
            <person name="Collins A."/>
            <person name="Tomlin J."/>
            <person name="Gibbs M."/>
            <person name="Breuker C.J."/>
        </authorList>
    </citation>
    <scope>NUCLEOTIDE SEQUENCE</scope>
    <source>
        <tissue evidence="2">Ovary</tissue>
    </source>
</reference>
<feature type="non-terminal residue" evidence="2">
    <location>
        <position position="86"/>
    </location>
</feature>
<name>S4PB57_9NEOP</name>
<accession>S4PB57</accession>
<organism evidence="2">
    <name type="scientific">Pararge aegeria</name>
    <name type="common">speckled wood butterfly</name>
    <dbReference type="NCBI Taxonomy" id="116150"/>
    <lineage>
        <taxon>Eukaryota</taxon>
        <taxon>Metazoa</taxon>
        <taxon>Ecdysozoa</taxon>
        <taxon>Arthropoda</taxon>
        <taxon>Hexapoda</taxon>
        <taxon>Insecta</taxon>
        <taxon>Pterygota</taxon>
        <taxon>Neoptera</taxon>
        <taxon>Endopterygota</taxon>
        <taxon>Lepidoptera</taxon>
        <taxon>Glossata</taxon>
        <taxon>Ditrysia</taxon>
        <taxon>Papilionoidea</taxon>
        <taxon>Nymphalidae</taxon>
        <taxon>Satyrinae</taxon>
        <taxon>Satyrini</taxon>
        <taxon>Parargina</taxon>
        <taxon>Pararge</taxon>
    </lineage>
</organism>
<feature type="region of interest" description="Disordered" evidence="1">
    <location>
        <begin position="1"/>
        <end position="31"/>
    </location>
</feature>
<proteinExistence type="predicted"/>
<evidence type="ECO:0000313" key="2">
    <source>
        <dbReference type="EMBL" id="JAA89601.1"/>
    </source>
</evidence>